<accession>A0AAE0F8A2</accession>
<evidence type="ECO:0000256" key="2">
    <source>
        <dbReference type="SAM" id="MobiDB-lite"/>
    </source>
</evidence>
<dbReference type="Proteomes" id="UP001190700">
    <property type="component" value="Unassembled WGS sequence"/>
</dbReference>
<feature type="non-terminal residue" evidence="3">
    <location>
        <position position="1"/>
    </location>
</feature>
<proteinExistence type="predicted"/>
<comment type="caution">
    <text evidence="3">The sequence shown here is derived from an EMBL/GenBank/DDBJ whole genome shotgun (WGS) entry which is preliminary data.</text>
</comment>
<keyword evidence="1" id="KW-0175">Coiled coil</keyword>
<protein>
    <submittedName>
        <fullName evidence="3">Uncharacterized protein</fullName>
    </submittedName>
</protein>
<name>A0AAE0F8A2_9CHLO</name>
<evidence type="ECO:0000313" key="4">
    <source>
        <dbReference type="Proteomes" id="UP001190700"/>
    </source>
</evidence>
<feature type="coiled-coil region" evidence="1">
    <location>
        <begin position="58"/>
        <end position="92"/>
    </location>
</feature>
<gene>
    <name evidence="3" type="ORF">CYMTET_35900</name>
</gene>
<organism evidence="3 4">
    <name type="scientific">Cymbomonas tetramitiformis</name>
    <dbReference type="NCBI Taxonomy" id="36881"/>
    <lineage>
        <taxon>Eukaryota</taxon>
        <taxon>Viridiplantae</taxon>
        <taxon>Chlorophyta</taxon>
        <taxon>Pyramimonadophyceae</taxon>
        <taxon>Pyramimonadales</taxon>
        <taxon>Pyramimonadaceae</taxon>
        <taxon>Cymbomonas</taxon>
    </lineage>
</organism>
<feature type="compositionally biased region" description="Polar residues" evidence="2">
    <location>
        <begin position="21"/>
        <end position="34"/>
    </location>
</feature>
<keyword evidence="4" id="KW-1185">Reference proteome</keyword>
<dbReference type="EMBL" id="LGRX02023064">
    <property type="protein sequence ID" value="KAK3254901.1"/>
    <property type="molecule type" value="Genomic_DNA"/>
</dbReference>
<reference evidence="3 4" key="1">
    <citation type="journal article" date="2015" name="Genome Biol. Evol.">
        <title>Comparative Genomics of a Bacterivorous Green Alga Reveals Evolutionary Causalities and Consequences of Phago-Mixotrophic Mode of Nutrition.</title>
        <authorList>
            <person name="Burns J.A."/>
            <person name="Paasch A."/>
            <person name="Narechania A."/>
            <person name="Kim E."/>
        </authorList>
    </citation>
    <scope>NUCLEOTIDE SEQUENCE [LARGE SCALE GENOMIC DNA]</scope>
    <source>
        <strain evidence="3 4">PLY_AMNH</strain>
    </source>
</reference>
<evidence type="ECO:0000313" key="3">
    <source>
        <dbReference type="EMBL" id="KAK3254901.1"/>
    </source>
</evidence>
<evidence type="ECO:0000256" key="1">
    <source>
        <dbReference type="SAM" id="Coils"/>
    </source>
</evidence>
<feature type="region of interest" description="Disordered" evidence="2">
    <location>
        <begin position="18"/>
        <end position="49"/>
    </location>
</feature>
<dbReference type="AlphaFoldDB" id="A0AAE0F8A2"/>
<sequence length="148" mass="16206">LAFELHKFLEKLLAAKRARSAEQTQPERPGTPQNCELGAGISAGAGKQPRMQADIEVHVQIKEQRESDSEKLARLSKELAERRAEASAANALLEAAKALHVIMRGKLEGAKLTLLFDSLQVKTRQKELSSSRDVTAKLHTTLRGGISK</sequence>